<dbReference type="Proteomes" id="UP000190744">
    <property type="component" value="Unassembled WGS sequence"/>
</dbReference>
<dbReference type="EMBL" id="LJBN01000046">
    <property type="protein sequence ID" value="OOQ90684.1"/>
    <property type="molecule type" value="Genomic_DNA"/>
</dbReference>
<dbReference type="AlphaFoldDB" id="A0A1S9RYR0"/>
<sequence length="437" mass="48332">MEKRARRAAELAQQIRNYREAGGPSSADFDSDTLARVDVTLTSGPPPHLPSLESPFPPAWLIDKSVLNKAVREFLRLTSHLSIDNSHLTLTDPPRPLGRVTRSRTSSSILIAPASSVPSPTPSVKTPVLAPEALVPASETLKDILIETPLVETSLTPAPKTPAPATEASVQATRTPTPVNQVFTSTPPFQSVVPVTVIRAPSHIPHINRTAAIRRQPRLIPFQAPSERSVSDPITPLPSVETPEFTLFQAKVASTPSTPSRPIQPSPPRVPPRFLDETNNADRERRYEGSPGRPTAMDTSWKAANIGLFDPSKKYKDGMETIQNICWYSDVHTFIDRMSDLVLLKSEAEDVRAGRTPREYAQGMLRLLKATGCVDVYDQLLRIRQNIEPTLRRDIAEPSEDTGLATFMEGLDKHYQDWKDMASKRQSQLADRSRKNT</sequence>
<feature type="compositionally biased region" description="Pro residues" evidence="1">
    <location>
        <begin position="262"/>
        <end position="271"/>
    </location>
</feature>
<feature type="region of interest" description="Disordered" evidence="1">
    <location>
        <begin position="252"/>
        <end position="298"/>
    </location>
</feature>
<feature type="region of interest" description="Disordered" evidence="1">
    <location>
        <begin position="155"/>
        <end position="174"/>
    </location>
</feature>
<organism evidence="2 3">
    <name type="scientific">Penicillium brasilianum</name>
    <dbReference type="NCBI Taxonomy" id="104259"/>
    <lineage>
        <taxon>Eukaryota</taxon>
        <taxon>Fungi</taxon>
        <taxon>Dikarya</taxon>
        <taxon>Ascomycota</taxon>
        <taxon>Pezizomycotina</taxon>
        <taxon>Eurotiomycetes</taxon>
        <taxon>Eurotiomycetidae</taxon>
        <taxon>Eurotiales</taxon>
        <taxon>Aspergillaceae</taxon>
        <taxon>Penicillium</taxon>
    </lineage>
</organism>
<reference evidence="3" key="1">
    <citation type="submission" date="2015-09" db="EMBL/GenBank/DDBJ databases">
        <authorList>
            <person name="Fill T.P."/>
            <person name="Baretta J.F."/>
            <person name="de Almeida L.G."/>
            <person name="Rocha M."/>
            <person name="de Souza D.H."/>
            <person name="Malavazi I."/>
            <person name="Cerdeira L.T."/>
            <person name="Hong H."/>
            <person name="Samborskyy M."/>
            <person name="de Vasconcelos A.T."/>
            <person name="Leadlay P."/>
            <person name="Rodrigues-Filho E."/>
        </authorList>
    </citation>
    <scope>NUCLEOTIDE SEQUENCE [LARGE SCALE GENOMIC DNA]</scope>
    <source>
        <strain evidence="3">LaBioMMi 136</strain>
    </source>
</reference>
<feature type="compositionally biased region" description="Low complexity" evidence="1">
    <location>
        <begin position="155"/>
        <end position="168"/>
    </location>
</feature>
<gene>
    <name evidence="2" type="ORF">PEBR_03227</name>
</gene>
<evidence type="ECO:0000313" key="2">
    <source>
        <dbReference type="EMBL" id="OOQ90684.1"/>
    </source>
</evidence>
<protein>
    <submittedName>
        <fullName evidence="2">Uncharacterized protein</fullName>
    </submittedName>
</protein>
<comment type="caution">
    <text evidence="2">The sequence shown here is derived from an EMBL/GenBank/DDBJ whole genome shotgun (WGS) entry which is preliminary data.</text>
</comment>
<name>A0A1S9RYR0_PENBI</name>
<evidence type="ECO:0000313" key="3">
    <source>
        <dbReference type="Proteomes" id="UP000190744"/>
    </source>
</evidence>
<feature type="compositionally biased region" description="Basic and acidic residues" evidence="1">
    <location>
        <begin position="274"/>
        <end position="288"/>
    </location>
</feature>
<proteinExistence type="predicted"/>
<accession>A0A1S9RYR0</accession>
<evidence type="ECO:0000256" key="1">
    <source>
        <dbReference type="SAM" id="MobiDB-lite"/>
    </source>
</evidence>